<dbReference type="AlphaFoldDB" id="A0A8S3KCP6"/>
<evidence type="ECO:0000313" key="2">
    <source>
        <dbReference type="EMBL" id="CAF5229681.1"/>
    </source>
</evidence>
<feature type="compositionally biased region" description="Basic and acidic residues" evidence="1">
    <location>
        <begin position="12"/>
        <end position="21"/>
    </location>
</feature>
<evidence type="ECO:0000313" key="3">
    <source>
        <dbReference type="Proteomes" id="UP000676336"/>
    </source>
</evidence>
<dbReference type="EMBL" id="CAJOBI010371831">
    <property type="protein sequence ID" value="CAF5229681.1"/>
    <property type="molecule type" value="Genomic_DNA"/>
</dbReference>
<feature type="non-terminal residue" evidence="2">
    <location>
        <position position="1"/>
    </location>
</feature>
<dbReference type="Proteomes" id="UP000676336">
    <property type="component" value="Unassembled WGS sequence"/>
</dbReference>
<evidence type="ECO:0000256" key="1">
    <source>
        <dbReference type="SAM" id="MobiDB-lite"/>
    </source>
</evidence>
<proteinExistence type="predicted"/>
<accession>A0A8S3KCP6</accession>
<feature type="compositionally biased region" description="Basic residues" evidence="1">
    <location>
        <begin position="1"/>
        <end position="11"/>
    </location>
</feature>
<name>A0A8S3KCP6_9BILA</name>
<feature type="compositionally biased region" description="Basic and acidic residues" evidence="1">
    <location>
        <begin position="61"/>
        <end position="81"/>
    </location>
</feature>
<reference evidence="2" key="1">
    <citation type="submission" date="2021-02" db="EMBL/GenBank/DDBJ databases">
        <authorList>
            <person name="Nowell W R."/>
        </authorList>
    </citation>
    <scope>NUCLEOTIDE SEQUENCE</scope>
</reference>
<comment type="caution">
    <text evidence="2">The sequence shown here is derived from an EMBL/GenBank/DDBJ whole genome shotgun (WGS) entry which is preliminary data.</text>
</comment>
<feature type="region of interest" description="Disordered" evidence="1">
    <location>
        <begin position="1"/>
        <end position="81"/>
    </location>
</feature>
<gene>
    <name evidence="2" type="ORF">SMN809_LOCUS86601</name>
</gene>
<feature type="non-terminal residue" evidence="2">
    <location>
        <position position="132"/>
    </location>
</feature>
<organism evidence="2 3">
    <name type="scientific">Rotaria magnacalcarata</name>
    <dbReference type="NCBI Taxonomy" id="392030"/>
    <lineage>
        <taxon>Eukaryota</taxon>
        <taxon>Metazoa</taxon>
        <taxon>Spiralia</taxon>
        <taxon>Gnathifera</taxon>
        <taxon>Rotifera</taxon>
        <taxon>Eurotatoria</taxon>
        <taxon>Bdelloidea</taxon>
        <taxon>Philodinida</taxon>
        <taxon>Philodinidae</taxon>
        <taxon>Rotaria</taxon>
    </lineage>
</organism>
<protein>
    <submittedName>
        <fullName evidence="2">Uncharacterized protein</fullName>
    </submittedName>
</protein>
<sequence length="132" mass="15020">EKVKKTQKNSSKKPDEDEPAKKISKKSSAKPNKETPVKSSSDEDEPTKTIDDDTIELSPKQNKEKQTSADTKKPVQTKSKDDLAQTRIEHFKKLLRISGIRLIIKRTELDQFKSNKAKIDYLKSLFDKGGFT</sequence>